<evidence type="ECO:0000313" key="2">
    <source>
        <dbReference type="WBParaSite" id="JU765_v2.g7305.t1"/>
    </source>
</evidence>
<protein>
    <submittedName>
        <fullName evidence="2">Uncharacterized protein</fullName>
    </submittedName>
</protein>
<proteinExistence type="predicted"/>
<evidence type="ECO:0000313" key="1">
    <source>
        <dbReference type="Proteomes" id="UP000887576"/>
    </source>
</evidence>
<dbReference type="WBParaSite" id="JU765_v2.g7305.t1">
    <property type="protein sequence ID" value="JU765_v2.g7305.t1"/>
    <property type="gene ID" value="JU765_v2.g7305"/>
</dbReference>
<accession>A0AC34RJR8</accession>
<sequence length="580" mass="65472">MASGARPSSNQRSSVSAGVGSADATSVTCRKSRNRHHGEEAHGFEGGASPPSTGLINCVVCGDRACSHYYYGVAACHGCKCFFWRSVKQQSQYFCRYDGNCDINVNARNACRYCRFQRCIKAGMQPEAVRITKDDKVSKSKKHGSEELLLSDAQPPLKKVCDSAKQLIEQFKEVENRAQEEADYNENDSATAQSTLEEIFAFPEIMDAFRTRVMYCVRLRNVTDEELNFCKFRTLTYAIDYIRAISSANLAQLSVNDQIVLLRHCYAPMTVFNTAVGTITATREHSLLCLPTGITVSKHEPIAMNSFMSHIVVVNILDSLLKPLEEMNFTETESVLMRAIIVLNGDARGLSNEARIVVSNLRDQLHNALYQYCQEIGNDAPLRFAKLLHLLPKITLLARDLIEHIKVSHTFNSEMRRVDPIFFELFGDIFQEERDHIAHVSPSSETANKDQSSVRTAANSESKHGDSSWLQPMKKKSWTTIEETVMDNGYSLPSIQLFEDDNGLANFGTNALLCHHFAPVQDHLTNQQSESAFLPSPDDWQWAYGSTLYRKKNSAGHQTNFKMIHRDDYNYLNERMKDCY</sequence>
<dbReference type="Proteomes" id="UP000887576">
    <property type="component" value="Unplaced"/>
</dbReference>
<name>A0AC34RJR8_9BILA</name>
<organism evidence="1 2">
    <name type="scientific">Panagrolaimus sp. JU765</name>
    <dbReference type="NCBI Taxonomy" id="591449"/>
    <lineage>
        <taxon>Eukaryota</taxon>
        <taxon>Metazoa</taxon>
        <taxon>Ecdysozoa</taxon>
        <taxon>Nematoda</taxon>
        <taxon>Chromadorea</taxon>
        <taxon>Rhabditida</taxon>
        <taxon>Tylenchina</taxon>
        <taxon>Panagrolaimomorpha</taxon>
        <taxon>Panagrolaimoidea</taxon>
        <taxon>Panagrolaimidae</taxon>
        <taxon>Panagrolaimus</taxon>
    </lineage>
</organism>
<reference evidence="2" key="1">
    <citation type="submission" date="2022-11" db="UniProtKB">
        <authorList>
            <consortium name="WormBaseParasite"/>
        </authorList>
    </citation>
    <scope>IDENTIFICATION</scope>
</reference>